<protein>
    <submittedName>
        <fullName evidence="3">DUF302 domain-containing protein</fullName>
    </submittedName>
</protein>
<reference evidence="4" key="1">
    <citation type="journal article" date="2019" name="Int. J. Syst. Evol. Microbiol.">
        <title>The Global Catalogue of Microorganisms (GCM) 10K type strain sequencing project: providing services to taxonomists for standard genome sequencing and annotation.</title>
        <authorList>
            <consortium name="The Broad Institute Genomics Platform"/>
            <consortium name="The Broad Institute Genome Sequencing Center for Infectious Disease"/>
            <person name="Wu L."/>
            <person name="Ma J."/>
        </authorList>
    </citation>
    <scope>NUCLEOTIDE SEQUENCE [LARGE SCALE GENOMIC DNA]</scope>
    <source>
        <strain evidence="4">CCUG 62953</strain>
    </source>
</reference>
<feature type="domain" description="DUF302" evidence="2">
    <location>
        <begin position="80"/>
        <end position="128"/>
    </location>
</feature>
<dbReference type="InterPro" id="IPR005180">
    <property type="entry name" value="DUF302"/>
</dbReference>
<evidence type="ECO:0000313" key="3">
    <source>
        <dbReference type="EMBL" id="MFD1341125.1"/>
    </source>
</evidence>
<comment type="caution">
    <text evidence="3">The sequence shown here is derived from an EMBL/GenBank/DDBJ whole genome shotgun (WGS) entry which is preliminary data.</text>
</comment>
<keyword evidence="1" id="KW-0732">Signal</keyword>
<feature type="signal peptide" evidence="1">
    <location>
        <begin position="1"/>
        <end position="19"/>
    </location>
</feature>
<evidence type="ECO:0000259" key="2">
    <source>
        <dbReference type="Pfam" id="PF03625"/>
    </source>
</evidence>
<gene>
    <name evidence="3" type="ORF">ACFQ4E_01710</name>
</gene>
<dbReference type="Proteomes" id="UP001597135">
    <property type="component" value="Unassembled WGS sequence"/>
</dbReference>
<evidence type="ECO:0000313" key="4">
    <source>
        <dbReference type="Proteomes" id="UP001597135"/>
    </source>
</evidence>
<dbReference type="Gene3D" id="3.30.310.70">
    <property type="entry name" value="TT1751-like domain"/>
    <property type="match status" value="1"/>
</dbReference>
<dbReference type="CDD" id="cd14797">
    <property type="entry name" value="DUF302"/>
    <property type="match status" value="1"/>
</dbReference>
<keyword evidence="4" id="KW-1185">Reference proteome</keyword>
<sequence>MTRILALVAVTLLAAPAGATDTASAAPVIVSYDSSQSFDDVIFGLENAILGQGLVVDTIHHVGEMLDRTREDVGSTVVIFDHAEVYSFCSAALSRKVMEADPMNVAFCPYNIFVSVRADAPGVTTIGYRSFPEGQMKEVEALLDTIVRNAIGKE</sequence>
<dbReference type="SUPFAM" id="SSF103247">
    <property type="entry name" value="TT1751-like"/>
    <property type="match status" value="1"/>
</dbReference>
<dbReference type="RefSeq" id="WP_386801185.1">
    <property type="nucleotide sequence ID" value="NZ_JBHTMU010000002.1"/>
</dbReference>
<proteinExistence type="predicted"/>
<feature type="chain" id="PRO_5046990962" evidence="1">
    <location>
        <begin position="20"/>
        <end position="154"/>
    </location>
</feature>
<dbReference type="InterPro" id="IPR035923">
    <property type="entry name" value="TT1751-like_sf"/>
</dbReference>
<evidence type="ECO:0000256" key="1">
    <source>
        <dbReference type="SAM" id="SignalP"/>
    </source>
</evidence>
<accession>A0ABW3ZEH1</accession>
<dbReference type="Pfam" id="PF03625">
    <property type="entry name" value="DUF302"/>
    <property type="match status" value="1"/>
</dbReference>
<organism evidence="3 4">
    <name type="scientific">Litorisediminicola beolgyonensis</name>
    <dbReference type="NCBI Taxonomy" id="1173614"/>
    <lineage>
        <taxon>Bacteria</taxon>
        <taxon>Pseudomonadati</taxon>
        <taxon>Pseudomonadota</taxon>
        <taxon>Alphaproteobacteria</taxon>
        <taxon>Rhodobacterales</taxon>
        <taxon>Paracoccaceae</taxon>
        <taxon>Litorisediminicola</taxon>
    </lineage>
</organism>
<name>A0ABW3ZEH1_9RHOB</name>
<dbReference type="EMBL" id="JBHTMU010000002">
    <property type="protein sequence ID" value="MFD1341125.1"/>
    <property type="molecule type" value="Genomic_DNA"/>
</dbReference>